<dbReference type="InterPro" id="IPR029058">
    <property type="entry name" value="AB_hydrolase_fold"/>
</dbReference>
<dbReference type="Gene3D" id="3.40.50.1820">
    <property type="entry name" value="alpha/beta hydrolase"/>
    <property type="match status" value="1"/>
</dbReference>
<sequence>MTLRTDALAGRLDQRLIVSELLKDNPLGDPHERPLWVYTPPGYDPDGTRRYPVVYVLQAYCGTVTDWANQTPYTRPFPETADQVFARDQAPPTIVVYVDAWSAYGGSQYVDSPGTGRYHSYLCDEVVRFVDHHYRTLAEPAHRAVSGKSAGGFGAMITPMLRPDLFGALATHAGDGLYEYGYLPVFAQAVRFLRAYDGDIFSWWAGFQRRPPWSRPEDMLLGNVLGVSACFSAAEDGTPMLPFKPHSGELIPETWQRWLDRDPVRMAAGHAAELRGMRGIWIDSGRDDDFLLDLAAEAFHDAVLEAGADPGTVRFELFDGTHARIDYRYPMALAWLAERIAP</sequence>
<name>A0A4R4W939_9ACTN</name>
<dbReference type="SUPFAM" id="SSF53474">
    <property type="entry name" value="alpha/beta-Hydrolases"/>
    <property type="match status" value="1"/>
</dbReference>
<dbReference type="InterPro" id="IPR050583">
    <property type="entry name" value="Mycobacterial_A85_antigen"/>
</dbReference>
<dbReference type="OrthoDB" id="4527292at2"/>
<dbReference type="Pfam" id="PF00756">
    <property type="entry name" value="Esterase"/>
    <property type="match status" value="1"/>
</dbReference>
<dbReference type="EMBL" id="SMKP01000144">
    <property type="protein sequence ID" value="TDD14601.1"/>
    <property type="molecule type" value="Genomic_DNA"/>
</dbReference>
<evidence type="ECO:0000313" key="1">
    <source>
        <dbReference type="EMBL" id="TDD14601.1"/>
    </source>
</evidence>
<accession>A0A4R4W939</accession>
<keyword evidence="2" id="KW-1185">Reference proteome</keyword>
<comment type="caution">
    <text evidence="1">The sequence shown here is derived from an EMBL/GenBank/DDBJ whole genome shotgun (WGS) entry which is preliminary data.</text>
</comment>
<gene>
    <name evidence="1" type="ORF">E1294_37135</name>
</gene>
<reference evidence="1 2" key="1">
    <citation type="submission" date="2019-03" db="EMBL/GenBank/DDBJ databases">
        <title>Draft genome sequences of novel Actinobacteria.</title>
        <authorList>
            <person name="Sahin N."/>
            <person name="Ay H."/>
            <person name="Saygin H."/>
        </authorList>
    </citation>
    <scope>NUCLEOTIDE SEQUENCE [LARGE SCALE GENOMIC DNA]</scope>
    <source>
        <strain evidence="1 2">KC712</strain>
    </source>
</reference>
<dbReference type="AlphaFoldDB" id="A0A4R4W939"/>
<organism evidence="1 2">
    <name type="scientific">Nonomuraea diastatica</name>
    <dbReference type="NCBI Taxonomy" id="1848329"/>
    <lineage>
        <taxon>Bacteria</taxon>
        <taxon>Bacillati</taxon>
        <taxon>Actinomycetota</taxon>
        <taxon>Actinomycetes</taxon>
        <taxon>Streptosporangiales</taxon>
        <taxon>Streptosporangiaceae</taxon>
        <taxon>Nonomuraea</taxon>
    </lineage>
</organism>
<dbReference type="Proteomes" id="UP000294543">
    <property type="component" value="Unassembled WGS sequence"/>
</dbReference>
<evidence type="ECO:0000313" key="2">
    <source>
        <dbReference type="Proteomes" id="UP000294543"/>
    </source>
</evidence>
<protein>
    <submittedName>
        <fullName evidence="1">Enterochelin esterase</fullName>
    </submittedName>
</protein>
<proteinExistence type="predicted"/>
<dbReference type="InterPro" id="IPR000801">
    <property type="entry name" value="Esterase-like"/>
</dbReference>
<dbReference type="PANTHER" id="PTHR48098">
    <property type="entry name" value="ENTEROCHELIN ESTERASE-RELATED"/>
    <property type="match status" value="1"/>
</dbReference>
<dbReference type="RefSeq" id="WP_132515658.1">
    <property type="nucleotide sequence ID" value="NZ_SMKP01000144.1"/>
</dbReference>